<keyword evidence="2 3" id="KW-0732">Signal</keyword>
<feature type="chain" id="PRO_5040488646" description="Wall-associated receptor kinase galacturonan-binding domain-containing protein" evidence="3">
    <location>
        <begin position="28"/>
        <end position="343"/>
    </location>
</feature>
<reference evidence="5" key="2">
    <citation type="journal article" date="2023" name="Plants (Basel)">
        <title>Annotation of the Turnera subulata (Passifloraceae) Draft Genome Reveals the S-Locus Evolved after the Divergence of Turneroideae from Passifloroideae in a Stepwise Manner.</title>
        <authorList>
            <person name="Henning P.M."/>
            <person name="Roalson E.H."/>
            <person name="Mir W."/>
            <person name="McCubbin A.G."/>
            <person name="Shore J.S."/>
        </authorList>
    </citation>
    <scope>NUCLEOTIDE SEQUENCE</scope>
    <source>
        <strain evidence="5">F60SS</strain>
    </source>
</reference>
<keyword evidence="6" id="KW-1185">Reference proteome</keyword>
<comment type="caution">
    <text evidence="5">The sequence shown here is derived from an EMBL/GenBank/DDBJ whole genome shotgun (WGS) entry which is preliminary data.</text>
</comment>
<evidence type="ECO:0000256" key="3">
    <source>
        <dbReference type="SAM" id="SignalP"/>
    </source>
</evidence>
<evidence type="ECO:0000313" key="5">
    <source>
        <dbReference type="EMBL" id="KAJ4839454.1"/>
    </source>
</evidence>
<protein>
    <recommendedName>
        <fullName evidence="4">Wall-associated receptor kinase galacturonan-binding domain-containing protein</fullName>
    </recommendedName>
</protein>
<proteinExistence type="predicted"/>
<accession>A0A9Q0FZ97</accession>
<dbReference type="GO" id="GO:0016020">
    <property type="term" value="C:membrane"/>
    <property type="evidence" value="ECO:0007669"/>
    <property type="project" value="UniProtKB-SubCell"/>
</dbReference>
<sequence length="343" mass="37815">MDWLPDFLCYIILVVLLAHNIASGAQAEYSDHQAKPGCNSTCGNLTIPYPFGVEEKCYLDEEFLITCNYSYDPPQPFLMNSTSVMVTNISILGDLTINQLIAQECYYPPAHVFGPMASPGSNKGDTWSSLDLVSKFTVSESRNKFTVVGCDSQGFIGGSRLNSSGLENDYSSGCMSVCDYKGSLDATSCTGSGCCQLEIPPGLVFTNVTASSFNNHVYVWDFSPCTFAFIVEDGGFNFNSSYLDPNYMPERMPVVLEWTVATETSSSTIVCKGNATSYQTNNKFGYRCKCKEGYQGNPYLPYLQGGCQAIYALALRATMGMGCEMERVANQFKRIKYHFSRSR</sequence>
<organism evidence="5 6">
    <name type="scientific">Turnera subulata</name>
    <dbReference type="NCBI Taxonomy" id="218843"/>
    <lineage>
        <taxon>Eukaryota</taxon>
        <taxon>Viridiplantae</taxon>
        <taxon>Streptophyta</taxon>
        <taxon>Embryophyta</taxon>
        <taxon>Tracheophyta</taxon>
        <taxon>Spermatophyta</taxon>
        <taxon>Magnoliopsida</taxon>
        <taxon>eudicotyledons</taxon>
        <taxon>Gunneridae</taxon>
        <taxon>Pentapetalae</taxon>
        <taxon>rosids</taxon>
        <taxon>fabids</taxon>
        <taxon>Malpighiales</taxon>
        <taxon>Passifloraceae</taxon>
        <taxon>Turnera</taxon>
    </lineage>
</organism>
<dbReference type="GO" id="GO:0030247">
    <property type="term" value="F:polysaccharide binding"/>
    <property type="evidence" value="ECO:0007669"/>
    <property type="project" value="InterPro"/>
</dbReference>
<name>A0A9Q0FZ97_9ROSI</name>
<gene>
    <name evidence="5" type="ORF">Tsubulata_017798</name>
</gene>
<comment type="subcellular location">
    <subcellularLocation>
        <location evidence="1">Membrane</location>
        <topology evidence="1">Single-pass membrane protein</topology>
    </subcellularLocation>
</comment>
<dbReference type="EMBL" id="JAKUCV010003313">
    <property type="protein sequence ID" value="KAJ4839454.1"/>
    <property type="molecule type" value="Genomic_DNA"/>
</dbReference>
<dbReference type="PANTHER" id="PTHR33491">
    <property type="entry name" value="OSJNBA0016N04.9 PROTEIN"/>
    <property type="match status" value="1"/>
</dbReference>
<dbReference type="Proteomes" id="UP001141552">
    <property type="component" value="Unassembled WGS sequence"/>
</dbReference>
<dbReference type="OrthoDB" id="4062651at2759"/>
<reference evidence="5" key="1">
    <citation type="submission" date="2022-02" db="EMBL/GenBank/DDBJ databases">
        <authorList>
            <person name="Henning P.M."/>
            <person name="McCubbin A.G."/>
            <person name="Shore J.S."/>
        </authorList>
    </citation>
    <scope>NUCLEOTIDE SEQUENCE</scope>
    <source>
        <strain evidence="5">F60SS</strain>
        <tissue evidence="5">Leaves</tissue>
    </source>
</reference>
<dbReference type="AlphaFoldDB" id="A0A9Q0FZ97"/>
<dbReference type="InterPro" id="IPR025287">
    <property type="entry name" value="WAK_GUB"/>
</dbReference>
<evidence type="ECO:0000313" key="6">
    <source>
        <dbReference type="Proteomes" id="UP001141552"/>
    </source>
</evidence>
<evidence type="ECO:0000256" key="2">
    <source>
        <dbReference type="ARBA" id="ARBA00022729"/>
    </source>
</evidence>
<evidence type="ECO:0000259" key="4">
    <source>
        <dbReference type="Pfam" id="PF13947"/>
    </source>
</evidence>
<evidence type="ECO:0000256" key="1">
    <source>
        <dbReference type="ARBA" id="ARBA00004167"/>
    </source>
</evidence>
<dbReference type="Pfam" id="PF13947">
    <property type="entry name" value="GUB_WAK_bind"/>
    <property type="match status" value="1"/>
</dbReference>
<feature type="signal peptide" evidence="3">
    <location>
        <begin position="1"/>
        <end position="27"/>
    </location>
</feature>
<feature type="domain" description="Wall-associated receptor kinase galacturonan-binding" evidence="4">
    <location>
        <begin position="38"/>
        <end position="91"/>
    </location>
</feature>